<evidence type="ECO:0000256" key="3">
    <source>
        <dbReference type="ARBA" id="ARBA00047645"/>
    </source>
</evidence>
<dbReference type="PANTHER" id="PTHR47268">
    <property type="entry name" value="ACYLPHOSPHATASE"/>
    <property type="match status" value="1"/>
</dbReference>
<dbReference type="RefSeq" id="WP_144342771.1">
    <property type="nucleotide sequence ID" value="NZ_VMBP01000002.1"/>
</dbReference>
<dbReference type="SUPFAM" id="SSF54975">
    <property type="entry name" value="Acylphosphatase/BLUF domain-like"/>
    <property type="match status" value="1"/>
</dbReference>
<evidence type="ECO:0000259" key="6">
    <source>
        <dbReference type="PROSITE" id="PS51160"/>
    </source>
</evidence>
<evidence type="ECO:0000256" key="4">
    <source>
        <dbReference type="PROSITE-ProRule" id="PRU00520"/>
    </source>
</evidence>
<dbReference type="Proteomes" id="UP000315321">
    <property type="component" value="Unassembled WGS sequence"/>
</dbReference>
<comment type="catalytic activity">
    <reaction evidence="3 4">
        <text>an acyl phosphate + H2O = a carboxylate + phosphate + H(+)</text>
        <dbReference type="Rhea" id="RHEA:14965"/>
        <dbReference type="ChEBI" id="CHEBI:15377"/>
        <dbReference type="ChEBI" id="CHEBI:15378"/>
        <dbReference type="ChEBI" id="CHEBI:29067"/>
        <dbReference type="ChEBI" id="CHEBI:43474"/>
        <dbReference type="ChEBI" id="CHEBI:59918"/>
        <dbReference type="EC" id="3.6.1.7"/>
    </reaction>
</comment>
<evidence type="ECO:0000313" key="8">
    <source>
        <dbReference type="Proteomes" id="UP000315321"/>
    </source>
</evidence>
<dbReference type="EMBL" id="VMBP01000002">
    <property type="protein sequence ID" value="TSJ63283.1"/>
    <property type="molecule type" value="Genomic_DNA"/>
</dbReference>
<evidence type="ECO:0000256" key="5">
    <source>
        <dbReference type="RuleBase" id="RU004168"/>
    </source>
</evidence>
<evidence type="ECO:0000313" key="7">
    <source>
        <dbReference type="EMBL" id="TSJ63283.1"/>
    </source>
</evidence>
<keyword evidence="4" id="KW-0378">Hydrolase</keyword>
<name>A0ABY3DTL5_9HYPH</name>
<dbReference type="InterPro" id="IPR001792">
    <property type="entry name" value="Acylphosphatase-like_dom"/>
</dbReference>
<comment type="caution">
    <text evidence="7">The sequence shown here is derived from an EMBL/GenBank/DDBJ whole genome shotgun (WGS) entry which is preliminary data.</text>
</comment>
<organism evidence="7 8">
    <name type="scientific">Ancylobacter moscoviensis</name>
    <dbReference type="NCBI Taxonomy" id="2597768"/>
    <lineage>
        <taxon>Bacteria</taxon>
        <taxon>Pseudomonadati</taxon>
        <taxon>Pseudomonadota</taxon>
        <taxon>Alphaproteobacteria</taxon>
        <taxon>Hyphomicrobiales</taxon>
        <taxon>Xanthobacteraceae</taxon>
        <taxon>Ancylobacter</taxon>
    </lineage>
</organism>
<feature type="active site" evidence="4">
    <location>
        <position position="39"/>
    </location>
</feature>
<dbReference type="Pfam" id="PF00708">
    <property type="entry name" value="Acylphosphatase"/>
    <property type="match status" value="1"/>
</dbReference>
<dbReference type="PANTHER" id="PTHR47268:SF4">
    <property type="entry name" value="ACYLPHOSPHATASE"/>
    <property type="match status" value="1"/>
</dbReference>
<comment type="similarity">
    <text evidence="1 5">Belongs to the acylphosphatase family.</text>
</comment>
<evidence type="ECO:0000256" key="1">
    <source>
        <dbReference type="ARBA" id="ARBA00005614"/>
    </source>
</evidence>
<accession>A0ABY3DTL5</accession>
<dbReference type="PROSITE" id="PS51160">
    <property type="entry name" value="ACYLPHOSPHATASE_3"/>
    <property type="match status" value="1"/>
</dbReference>
<dbReference type="Gene3D" id="3.30.70.100">
    <property type="match status" value="1"/>
</dbReference>
<reference evidence="7 8" key="1">
    <citation type="submission" date="2019-07" db="EMBL/GenBank/DDBJ databases">
        <authorList>
            <person name="Grouzdev D.S."/>
        </authorList>
    </citation>
    <scope>NUCLEOTIDE SEQUENCE [LARGE SCALE GENOMIC DNA]</scope>
    <source>
        <strain evidence="7 8">3C</strain>
    </source>
</reference>
<protein>
    <recommendedName>
        <fullName evidence="2 4">acylphosphatase</fullName>
        <ecNumber evidence="2 4">3.6.1.7</ecNumber>
    </recommendedName>
</protein>
<gene>
    <name evidence="7" type="ORF">FO470_10030</name>
</gene>
<feature type="domain" description="Acylphosphatase-like" evidence="6">
    <location>
        <begin position="6"/>
        <end position="95"/>
    </location>
</feature>
<proteinExistence type="inferred from homology"/>
<dbReference type="InterPro" id="IPR036046">
    <property type="entry name" value="Acylphosphatase-like_dom_sf"/>
</dbReference>
<keyword evidence="8" id="KW-1185">Reference proteome</keyword>
<evidence type="ECO:0000256" key="2">
    <source>
        <dbReference type="ARBA" id="ARBA00012150"/>
    </source>
</evidence>
<sequence length="97" mass="10475">MTQLRATRLAIRGRVQGVGYRVWLAREAERRSLGGWVRNRADGSVEALVFAAPSELADFIAACRRGPPAASVTEVAVGEESLPASEGFDDFTVWPTA</sequence>
<dbReference type="EC" id="3.6.1.7" evidence="2 4"/>
<feature type="active site" evidence="4">
    <location>
        <position position="21"/>
    </location>
</feature>
<dbReference type="InterPro" id="IPR020456">
    <property type="entry name" value="Acylphosphatase"/>
</dbReference>